<keyword evidence="4" id="KW-1185">Reference proteome</keyword>
<dbReference type="GO" id="GO:0003677">
    <property type="term" value="F:DNA binding"/>
    <property type="evidence" value="ECO:0007669"/>
    <property type="project" value="InterPro"/>
</dbReference>
<proteinExistence type="predicted"/>
<organism evidence="3 4">
    <name type="scientific">Solirubrobacter ginsenosidimutans</name>
    <dbReference type="NCBI Taxonomy" id="490573"/>
    <lineage>
        <taxon>Bacteria</taxon>
        <taxon>Bacillati</taxon>
        <taxon>Actinomycetota</taxon>
        <taxon>Thermoleophilia</taxon>
        <taxon>Solirubrobacterales</taxon>
        <taxon>Solirubrobacteraceae</taxon>
        <taxon>Solirubrobacter</taxon>
    </lineage>
</organism>
<dbReference type="GO" id="GO:0015074">
    <property type="term" value="P:DNA integration"/>
    <property type="evidence" value="ECO:0007669"/>
    <property type="project" value="InterPro"/>
</dbReference>
<dbReference type="Proteomes" id="UP001149140">
    <property type="component" value="Unassembled WGS sequence"/>
</dbReference>
<keyword evidence="1" id="KW-0233">DNA recombination</keyword>
<evidence type="ECO:0000313" key="3">
    <source>
        <dbReference type="EMBL" id="MDA0160471.1"/>
    </source>
</evidence>
<dbReference type="SUPFAM" id="SSF56349">
    <property type="entry name" value="DNA breaking-rejoining enzymes"/>
    <property type="match status" value="1"/>
</dbReference>
<dbReference type="PROSITE" id="PS51898">
    <property type="entry name" value="TYR_RECOMBINASE"/>
    <property type="match status" value="1"/>
</dbReference>
<comment type="caution">
    <text evidence="3">The sequence shown here is derived from an EMBL/GenBank/DDBJ whole genome shotgun (WGS) entry which is preliminary data.</text>
</comment>
<feature type="domain" description="Tyr recombinase" evidence="2">
    <location>
        <begin position="1"/>
        <end position="170"/>
    </location>
</feature>
<dbReference type="RefSeq" id="WP_270039327.1">
    <property type="nucleotide sequence ID" value="NZ_JAPDOD010000005.1"/>
</dbReference>
<dbReference type="InterPro" id="IPR002104">
    <property type="entry name" value="Integrase_catalytic"/>
</dbReference>
<protein>
    <submittedName>
        <fullName evidence="3">Site-specific integrase</fullName>
    </submittedName>
</protein>
<dbReference type="Gene3D" id="1.10.443.10">
    <property type="entry name" value="Intergrase catalytic core"/>
    <property type="match status" value="1"/>
</dbReference>
<dbReference type="GO" id="GO:0006310">
    <property type="term" value="P:DNA recombination"/>
    <property type="evidence" value="ECO:0007669"/>
    <property type="project" value="UniProtKB-KW"/>
</dbReference>
<evidence type="ECO:0000313" key="4">
    <source>
        <dbReference type="Proteomes" id="UP001149140"/>
    </source>
</evidence>
<accession>A0A9X3S1U4</accession>
<reference evidence="3" key="1">
    <citation type="submission" date="2022-10" db="EMBL/GenBank/DDBJ databases">
        <title>The WGS of Solirubrobacter ginsenosidimutans DSM 21036.</title>
        <authorList>
            <person name="Jiang Z."/>
        </authorList>
    </citation>
    <scope>NUCLEOTIDE SEQUENCE</scope>
    <source>
        <strain evidence="3">DSM 21036</strain>
    </source>
</reference>
<dbReference type="InterPro" id="IPR050090">
    <property type="entry name" value="Tyrosine_recombinase_XerCD"/>
</dbReference>
<dbReference type="InterPro" id="IPR011010">
    <property type="entry name" value="DNA_brk_join_enz"/>
</dbReference>
<dbReference type="PANTHER" id="PTHR30349">
    <property type="entry name" value="PHAGE INTEGRASE-RELATED"/>
    <property type="match status" value="1"/>
</dbReference>
<dbReference type="Pfam" id="PF00589">
    <property type="entry name" value="Phage_integrase"/>
    <property type="match status" value="1"/>
</dbReference>
<dbReference type="CDD" id="cd00397">
    <property type="entry name" value="DNA_BRE_C"/>
    <property type="match status" value="1"/>
</dbReference>
<sequence>MRCSGDGLHGARARGLIAVLWRAGLRIQEALDLNELDLDRRRGSVLVRRGKGGRRREVGMDDWGFEQLEPWLKAREQMPVGPLFCVIDGRTRGRAWYASAARAALRRRAARAGVRRRFAPHQLRHAHAIELAREGVPLNVIQRQLGHRNLGVTSIYLQGIDPDEIIQTVHSRRPPMIPASVGLTLPRSRS</sequence>
<dbReference type="EMBL" id="JAPDOD010000005">
    <property type="protein sequence ID" value="MDA0160471.1"/>
    <property type="molecule type" value="Genomic_DNA"/>
</dbReference>
<evidence type="ECO:0000256" key="1">
    <source>
        <dbReference type="ARBA" id="ARBA00023172"/>
    </source>
</evidence>
<gene>
    <name evidence="3" type="ORF">OM076_09350</name>
</gene>
<dbReference type="InterPro" id="IPR013762">
    <property type="entry name" value="Integrase-like_cat_sf"/>
</dbReference>
<dbReference type="AlphaFoldDB" id="A0A9X3S1U4"/>
<dbReference type="PANTHER" id="PTHR30349:SF64">
    <property type="entry name" value="PROPHAGE INTEGRASE INTD-RELATED"/>
    <property type="match status" value="1"/>
</dbReference>
<name>A0A9X3S1U4_9ACTN</name>
<evidence type="ECO:0000259" key="2">
    <source>
        <dbReference type="PROSITE" id="PS51898"/>
    </source>
</evidence>